<dbReference type="GO" id="GO:0140662">
    <property type="term" value="F:ATP-dependent protein folding chaperone"/>
    <property type="evidence" value="ECO:0007669"/>
    <property type="project" value="InterPro"/>
</dbReference>
<evidence type="ECO:0000256" key="1">
    <source>
        <dbReference type="ARBA" id="ARBA00007381"/>
    </source>
</evidence>
<keyword evidence="7" id="KW-1133">Transmembrane helix</keyword>
<comment type="caution">
    <text evidence="8">The sequence shown here is derived from an EMBL/GenBank/DDBJ whole genome shotgun (WGS) entry which is preliminary data.</text>
</comment>
<evidence type="ECO:0000256" key="6">
    <source>
        <dbReference type="SAM" id="MobiDB-lite"/>
    </source>
</evidence>
<keyword evidence="9" id="KW-1185">Reference proteome</keyword>
<dbReference type="Pfam" id="PF00012">
    <property type="entry name" value="HSP70"/>
    <property type="match status" value="1"/>
</dbReference>
<feature type="transmembrane region" description="Helical" evidence="7">
    <location>
        <begin position="409"/>
        <end position="432"/>
    </location>
</feature>
<comment type="similarity">
    <text evidence="1">Belongs to the heat shock protein 70 family.</text>
</comment>
<dbReference type="Proteomes" id="UP000635606">
    <property type="component" value="Unassembled WGS sequence"/>
</dbReference>
<evidence type="ECO:0008006" key="10">
    <source>
        <dbReference type="Google" id="ProtNLM"/>
    </source>
</evidence>
<name>A0A8J4EA76_9ACTN</name>
<evidence type="ECO:0000256" key="2">
    <source>
        <dbReference type="ARBA" id="ARBA00022741"/>
    </source>
</evidence>
<accession>A0A8J4EA76</accession>
<evidence type="ECO:0000313" key="9">
    <source>
        <dbReference type="Proteomes" id="UP000635606"/>
    </source>
</evidence>
<feature type="transmembrane region" description="Helical" evidence="7">
    <location>
        <begin position="546"/>
        <end position="564"/>
    </location>
</feature>
<feature type="transmembrane region" description="Helical" evidence="7">
    <location>
        <begin position="584"/>
        <end position="601"/>
    </location>
</feature>
<evidence type="ECO:0000313" key="8">
    <source>
        <dbReference type="EMBL" id="GIJ68005.1"/>
    </source>
</evidence>
<keyword evidence="2" id="KW-0547">Nucleotide-binding</keyword>
<gene>
    <name evidence="8" type="ORF">Voc01_029220</name>
</gene>
<evidence type="ECO:0000256" key="5">
    <source>
        <dbReference type="ARBA" id="ARBA00023186"/>
    </source>
</evidence>
<dbReference type="PANTHER" id="PTHR42749">
    <property type="entry name" value="CELL SHAPE-DETERMINING PROTEIN MREB"/>
    <property type="match status" value="1"/>
</dbReference>
<feature type="compositionally biased region" description="Pro residues" evidence="6">
    <location>
        <begin position="362"/>
        <end position="377"/>
    </location>
</feature>
<evidence type="ECO:0000256" key="3">
    <source>
        <dbReference type="ARBA" id="ARBA00022840"/>
    </source>
</evidence>
<dbReference type="GO" id="GO:0005524">
    <property type="term" value="F:ATP binding"/>
    <property type="evidence" value="ECO:0007669"/>
    <property type="project" value="UniProtKB-KW"/>
</dbReference>
<keyword evidence="7" id="KW-0472">Membrane</keyword>
<sequence length="774" mass="81011">MTRLAVDFGTSHTVAVVELADGRVESLLFRSSPLVPSAVFASEGRLVAGHDADYGARLDPARYEPNPKRRIDEGQLLLGDVEVPVVDAVAALFRMIAAEARRVTGGATDGVVLAHPAGWGTHRRQILRDAAAAAGLGPVTMVAEPVAAAGYYAAVLGRSVPDGSSLVVYDLGGGTFDISVVRRPPAGGWEVVASAGLDDVGGVDLDAAIVEWVGRQVSDAPDGWSRLAAPADAADRRRRRQLWDDARAAREQLSGASQVTIAVPVVERELHLTREEFEDLARPWLDRTVALTTATMLGAGVGTGALAGVFLVGGGSRTPLVASLLHRALGVAPVAIDQPELAVARGCLTDALAPPAGVSPPVSAPPVSAPPVTPPSPTDGRERPAAPAPLADLRTAKPERDGHPALRPLWFVGGLVWLGVMGFLLAAGLGTFEGSSIRYDVDRIAVNTYSGVRALVGPTAVLPLLGLLLLIGGGASTGADRSLGRLLRRAAVAATTATLMLLIFAIGYGGREVYGKCGSGVFDPGIVTLFYQVDARALAGSAGGQLWWVVAVGPLLAAAGLWLLAQRRQVDPLQPGDTPRSVSVWAAGGALLGVFAQSYLYDRTFTCEEVDGWNPPWATAEYTPVNLLAHNVFSYDLGLPVVGVLHAVAFWVGLTLTLTTAGLLGLTVRWAAARSAPAARAVRLAAGGVLAVAGLFAAAHAWRERVSWQGETWRAPDPLISGSNAVWEASVGRVNPRVATVLTVVLLHVLLVALVSLRARQRRRRLPETSRQTR</sequence>
<evidence type="ECO:0000256" key="7">
    <source>
        <dbReference type="SAM" id="Phobius"/>
    </source>
</evidence>
<dbReference type="SUPFAM" id="SSF53067">
    <property type="entry name" value="Actin-like ATPase domain"/>
    <property type="match status" value="2"/>
</dbReference>
<dbReference type="Gene3D" id="3.90.640.10">
    <property type="entry name" value="Actin, Chain A, domain 4"/>
    <property type="match status" value="1"/>
</dbReference>
<keyword evidence="3" id="KW-0067">ATP-binding</keyword>
<reference evidence="8" key="1">
    <citation type="submission" date="2021-01" db="EMBL/GenBank/DDBJ databases">
        <title>Whole genome shotgun sequence of Virgisporangium ochraceum NBRC 16418.</title>
        <authorList>
            <person name="Komaki H."/>
            <person name="Tamura T."/>
        </authorList>
    </citation>
    <scope>NUCLEOTIDE SEQUENCE</scope>
    <source>
        <strain evidence="8">NBRC 16418</strain>
    </source>
</reference>
<dbReference type="InterPro" id="IPR013126">
    <property type="entry name" value="Hsp_70_fam"/>
</dbReference>
<dbReference type="PRINTS" id="PR00301">
    <property type="entry name" value="HEATSHOCK70"/>
</dbReference>
<keyword evidence="5" id="KW-0143">Chaperone</keyword>
<feature type="transmembrane region" description="Helical" evidence="7">
    <location>
        <begin position="738"/>
        <end position="757"/>
    </location>
</feature>
<feature type="transmembrane region" description="Helical" evidence="7">
    <location>
        <begin position="452"/>
        <end position="474"/>
    </location>
</feature>
<feature type="transmembrane region" description="Helical" evidence="7">
    <location>
        <begin position="684"/>
        <end position="702"/>
    </location>
</feature>
<proteinExistence type="inferred from homology"/>
<dbReference type="InterPro" id="IPR043129">
    <property type="entry name" value="ATPase_NBD"/>
</dbReference>
<feature type="region of interest" description="Disordered" evidence="6">
    <location>
        <begin position="358"/>
        <end position="388"/>
    </location>
</feature>
<dbReference type="EMBL" id="BOPH01000035">
    <property type="protein sequence ID" value="GIJ68005.1"/>
    <property type="molecule type" value="Genomic_DNA"/>
</dbReference>
<feature type="transmembrane region" description="Helical" evidence="7">
    <location>
        <begin position="486"/>
        <end position="506"/>
    </location>
</feature>
<dbReference type="Gene3D" id="3.30.420.40">
    <property type="match status" value="2"/>
</dbReference>
<feature type="transmembrane region" description="Helical" evidence="7">
    <location>
        <begin position="648"/>
        <end position="672"/>
    </location>
</feature>
<organism evidence="8 9">
    <name type="scientific">Virgisporangium ochraceum</name>
    <dbReference type="NCBI Taxonomy" id="65505"/>
    <lineage>
        <taxon>Bacteria</taxon>
        <taxon>Bacillati</taxon>
        <taxon>Actinomycetota</taxon>
        <taxon>Actinomycetes</taxon>
        <taxon>Micromonosporales</taxon>
        <taxon>Micromonosporaceae</taxon>
        <taxon>Virgisporangium</taxon>
    </lineage>
</organism>
<protein>
    <recommendedName>
        <fullName evidence="10">Heat shock protein 70</fullName>
    </recommendedName>
</protein>
<dbReference type="PANTHER" id="PTHR42749:SF1">
    <property type="entry name" value="CELL SHAPE-DETERMINING PROTEIN MREB"/>
    <property type="match status" value="1"/>
</dbReference>
<keyword evidence="4" id="KW-0346">Stress response</keyword>
<evidence type="ECO:0000256" key="4">
    <source>
        <dbReference type="ARBA" id="ARBA00023016"/>
    </source>
</evidence>
<keyword evidence="7" id="KW-0812">Transmembrane</keyword>
<dbReference type="PROSITE" id="PS00329">
    <property type="entry name" value="HSP70_2"/>
    <property type="match status" value="1"/>
</dbReference>
<dbReference type="AlphaFoldDB" id="A0A8J4EA76"/>
<dbReference type="InterPro" id="IPR018181">
    <property type="entry name" value="Heat_shock_70_CS"/>
</dbReference>